<accession>A0A7W4Z1P2</accession>
<dbReference type="EMBL" id="JACHWR010000002">
    <property type="protein sequence ID" value="MBB3043609.1"/>
    <property type="molecule type" value="Genomic_DNA"/>
</dbReference>
<dbReference type="InterPro" id="IPR014710">
    <property type="entry name" value="RmlC-like_jellyroll"/>
</dbReference>
<protein>
    <recommendedName>
        <fullName evidence="3">ChrR-like cupin domain-containing protein</fullName>
    </recommendedName>
</protein>
<dbReference type="RefSeq" id="WP_183593407.1">
    <property type="nucleotide sequence ID" value="NZ_JACHWR010000002.1"/>
</dbReference>
<organism evidence="1 2">
    <name type="scientific">Nocardioides soli</name>
    <dbReference type="NCBI Taxonomy" id="1036020"/>
    <lineage>
        <taxon>Bacteria</taxon>
        <taxon>Bacillati</taxon>
        <taxon>Actinomycetota</taxon>
        <taxon>Actinomycetes</taxon>
        <taxon>Propionibacteriales</taxon>
        <taxon>Nocardioidaceae</taxon>
        <taxon>Nocardioides</taxon>
    </lineage>
</organism>
<reference evidence="1 2" key="1">
    <citation type="submission" date="2020-08" db="EMBL/GenBank/DDBJ databases">
        <title>Sequencing the genomes of 1000 actinobacteria strains.</title>
        <authorList>
            <person name="Klenk H.-P."/>
        </authorList>
    </citation>
    <scope>NUCLEOTIDE SEQUENCE [LARGE SCALE GENOMIC DNA]</scope>
    <source>
        <strain evidence="1 2">DSM 105498</strain>
    </source>
</reference>
<sequence length="192" mass="20127">MTLVDLDAADLEWREHHIAGSDLPARLVLLHADAERQTRTVLVQFPPGWSRDAVGHQPAGEEMVILSGALSISGVTAGLGDYLVVEPRATRAATSVEDDTRAVVWFSGPGGGWTDGEAADAGTASVAALVAGQQRGPHAELVGTVTVHDQLPEQAFDADVDVLWTADATWAHVPAGDVVPARAGQAIVHHWG</sequence>
<dbReference type="SUPFAM" id="SSF51182">
    <property type="entry name" value="RmlC-like cupins"/>
    <property type="match status" value="1"/>
</dbReference>
<dbReference type="InterPro" id="IPR011051">
    <property type="entry name" value="RmlC_Cupin_sf"/>
</dbReference>
<keyword evidence="2" id="KW-1185">Reference proteome</keyword>
<evidence type="ECO:0000313" key="2">
    <source>
        <dbReference type="Proteomes" id="UP000589626"/>
    </source>
</evidence>
<dbReference type="AlphaFoldDB" id="A0A7W4Z1P2"/>
<gene>
    <name evidence="1" type="ORF">FHU40_003427</name>
</gene>
<dbReference type="Proteomes" id="UP000589626">
    <property type="component" value="Unassembled WGS sequence"/>
</dbReference>
<name>A0A7W4Z1P2_9ACTN</name>
<proteinExistence type="predicted"/>
<evidence type="ECO:0008006" key="3">
    <source>
        <dbReference type="Google" id="ProtNLM"/>
    </source>
</evidence>
<evidence type="ECO:0000313" key="1">
    <source>
        <dbReference type="EMBL" id="MBB3043609.1"/>
    </source>
</evidence>
<comment type="caution">
    <text evidence="1">The sequence shown here is derived from an EMBL/GenBank/DDBJ whole genome shotgun (WGS) entry which is preliminary data.</text>
</comment>
<dbReference type="Gene3D" id="2.60.120.10">
    <property type="entry name" value="Jelly Rolls"/>
    <property type="match status" value="1"/>
</dbReference>